<protein>
    <submittedName>
        <fullName evidence="2">Uncharacterized protein</fullName>
    </submittedName>
</protein>
<dbReference type="EMBL" id="UGOD01000008">
    <property type="protein sequence ID" value="STX81691.1"/>
    <property type="molecule type" value="Genomic_DNA"/>
</dbReference>
<feature type="transmembrane region" description="Helical" evidence="1">
    <location>
        <begin position="50"/>
        <end position="75"/>
    </location>
</feature>
<keyword evidence="1" id="KW-1133">Transmembrane helix</keyword>
<feature type="transmembrane region" description="Helical" evidence="1">
    <location>
        <begin position="12"/>
        <end position="30"/>
    </location>
</feature>
<name>A0A378KDT6_9GAMM</name>
<feature type="transmembrane region" description="Helical" evidence="1">
    <location>
        <begin position="87"/>
        <end position="105"/>
    </location>
</feature>
<dbReference type="Proteomes" id="UP000254794">
    <property type="component" value="Unassembled WGS sequence"/>
</dbReference>
<evidence type="ECO:0000313" key="3">
    <source>
        <dbReference type="Proteomes" id="UP000254794"/>
    </source>
</evidence>
<keyword evidence="1" id="KW-0812">Transmembrane</keyword>
<dbReference type="AlphaFoldDB" id="A0A378KDT6"/>
<keyword evidence="1" id="KW-0472">Membrane</keyword>
<proteinExistence type="predicted"/>
<reference evidence="2 3" key="1">
    <citation type="submission" date="2018-06" db="EMBL/GenBank/DDBJ databases">
        <authorList>
            <consortium name="Pathogen Informatics"/>
            <person name="Doyle S."/>
        </authorList>
    </citation>
    <scope>NUCLEOTIDE SEQUENCE [LARGE SCALE GENOMIC DNA]</scope>
    <source>
        <strain evidence="2 3">NCTC13316</strain>
    </source>
</reference>
<keyword evidence="3" id="KW-1185">Reference proteome</keyword>
<organism evidence="2 3">
    <name type="scientific">Legionella busanensis</name>
    <dbReference type="NCBI Taxonomy" id="190655"/>
    <lineage>
        <taxon>Bacteria</taxon>
        <taxon>Pseudomonadati</taxon>
        <taxon>Pseudomonadota</taxon>
        <taxon>Gammaproteobacteria</taxon>
        <taxon>Legionellales</taxon>
        <taxon>Legionellaceae</taxon>
        <taxon>Legionella</taxon>
    </lineage>
</organism>
<accession>A0A378KDT6</accession>
<dbReference type="RefSeq" id="WP_115333045.1">
    <property type="nucleotide sequence ID" value="NZ_CAAAHP010000014.1"/>
</dbReference>
<evidence type="ECO:0000256" key="1">
    <source>
        <dbReference type="SAM" id="Phobius"/>
    </source>
</evidence>
<gene>
    <name evidence="2" type="ORF">NCTC13316_03566</name>
</gene>
<evidence type="ECO:0000313" key="2">
    <source>
        <dbReference type="EMBL" id="STX81691.1"/>
    </source>
</evidence>
<sequence length="332" mass="38305">MNVIQFLNSKWVFIILVLIAICLIYAFTSINETNTLNQATFYSSIGYALGYSTMAVIFFWAIPFWILGWLASLLTKKFRVGWATSKNGIMVGYILVLVFLLISTMETKRKTNQDIDYLSSIAKGTAVMEDKKQPENHSSTDSQNLINKIATSYKKVYQRNYNSIQKMNDDYQSLESRLEKSFIPDKLITITQINNARLVLSDFRKYINERNSINASFQSQIENELKNSGINNESFWKEYDSGKAKSEEQSKELNEINMELIETLSSLLDLIQNNLGHFSVANNVFTFDDYVAQSEYEQLSKKLSELAEKEQAITKNIENRRGEIEKFFQDLK</sequence>